<dbReference type="Gene3D" id="1.50.40.10">
    <property type="entry name" value="Mitochondrial carrier domain"/>
    <property type="match status" value="1"/>
</dbReference>
<dbReference type="GO" id="GO:0031966">
    <property type="term" value="C:mitochondrial membrane"/>
    <property type="evidence" value="ECO:0007669"/>
    <property type="project" value="UniProtKB-SubCell"/>
</dbReference>
<keyword evidence="4 9" id="KW-0812">Transmembrane</keyword>
<dbReference type="InterPro" id="IPR023395">
    <property type="entry name" value="MCP_dom_sf"/>
</dbReference>
<comment type="subcellular location">
    <subcellularLocation>
        <location evidence="1">Mitochondrion membrane</location>
        <topology evidence="1">Multi-pass membrane protein</topology>
    </subcellularLocation>
</comment>
<dbReference type="PANTHER" id="PTHR45624">
    <property type="entry name" value="MITOCHONDRIAL BASIC AMINO ACIDS TRANSPORTER-RELATED"/>
    <property type="match status" value="1"/>
</dbReference>
<evidence type="ECO:0000256" key="8">
    <source>
        <dbReference type="ARBA" id="ARBA00023136"/>
    </source>
</evidence>
<keyword evidence="5" id="KW-0677">Repeat</keyword>
<dbReference type="PANTHER" id="PTHR45624:SF10">
    <property type="entry name" value="SLC (SOLUTE CARRIER) HOMOLOG"/>
    <property type="match status" value="1"/>
</dbReference>
<evidence type="ECO:0000256" key="1">
    <source>
        <dbReference type="ARBA" id="ARBA00004225"/>
    </source>
</evidence>
<dbReference type="AlphaFoldDB" id="A0A6C0HX44"/>
<evidence type="ECO:0000313" key="10">
    <source>
        <dbReference type="EMBL" id="QHT84726.1"/>
    </source>
</evidence>
<sequence>MIFDNYYFKGCISGMTGIILSHPVDSIKTAIQTNYLINYSIKNLYKGITSPLIGVGIEKAIVFGTYNYCKNNYNNILNIPISGAISGLAASLIVSPYERIKIMKQTNQSVSFKQIMSPSFLFKGLSVTFTREVPGFAIYFSTYEYLKNHFYTKQNKDISIISSFIFGGLSGTMAWIFIYPQDRIKTIIQSTNNNNISTIIKNLYKTGGFYNGFSFAVARAILLHSGTFCMMELLSTKSILPYN</sequence>
<keyword evidence="3" id="KW-0813">Transport</keyword>
<comment type="similarity">
    <text evidence="2">Belongs to the mitochondrial carrier (TC 2.A.29) family.</text>
</comment>
<dbReference type="Pfam" id="PF00153">
    <property type="entry name" value="Mito_carr"/>
    <property type="match status" value="2"/>
</dbReference>
<reference evidence="10" key="1">
    <citation type="journal article" date="2020" name="Nature">
        <title>Giant virus diversity and host interactions through global metagenomics.</title>
        <authorList>
            <person name="Schulz F."/>
            <person name="Roux S."/>
            <person name="Paez-Espino D."/>
            <person name="Jungbluth S."/>
            <person name="Walsh D.A."/>
            <person name="Denef V.J."/>
            <person name="McMahon K.D."/>
            <person name="Konstantinidis K.T."/>
            <person name="Eloe-Fadrosh E.A."/>
            <person name="Kyrpides N.C."/>
            <person name="Woyke T."/>
        </authorList>
    </citation>
    <scope>NUCLEOTIDE SEQUENCE</scope>
    <source>
        <strain evidence="10">GVMAG-M-3300023184-177</strain>
    </source>
</reference>
<dbReference type="EMBL" id="MN740025">
    <property type="protein sequence ID" value="QHT84726.1"/>
    <property type="molecule type" value="Genomic_DNA"/>
</dbReference>
<keyword evidence="6 9" id="KW-1133">Transmembrane helix</keyword>
<keyword evidence="7" id="KW-0496">Mitochondrion</keyword>
<evidence type="ECO:0000256" key="9">
    <source>
        <dbReference type="SAM" id="Phobius"/>
    </source>
</evidence>
<dbReference type="PROSITE" id="PS50920">
    <property type="entry name" value="SOLCAR"/>
    <property type="match status" value="2"/>
</dbReference>
<feature type="transmembrane region" description="Helical" evidence="9">
    <location>
        <begin position="160"/>
        <end position="179"/>
    </location>
</feature>
<dbReference type="SUPFAM" id="SSF103506">
    <property type="entry name" value="Mitochondrial carrier"/>
    <property type="match status" value="1"/>
</dbReference>
<feature type="transmembrane region" description="Helical" evidence="9">
    <location>
        <begin position="76"/>
        <end position="94"/>
    </location>
</feature>
<accession>A0A6C0HX44</accession>
<evidence type="ECO:0008006" key="11">
    <source>
        <dbReference type="Google" id="ProtNLM"/>
    </source>
</evidence>
<dbReference type="GO" id="GO:0022857">
    <property type="term" value="F:transmembrane transporter activity"/>
    <property type="evidence" value="ECO:0007669"/>
    <property type="project" value="TreeGrafter"/>
</dbReference>
<organism evidence="10">
    <name type="scientific">viral metagenome</name>
    <dbReference type="NCBI Taxonomy" id="1070528"/>
    <lineage>
        <taxon>unclassified sequences</taxon>
        <taxon>metagenomes</taxon>
        <taxon>organismal metagenomes</taxon>
    </lineage>
</organism>
<proteinExistence type="inferred from homology"/>
<evidence type="ECO:0000256" key="3">
    <source>
        <dbReference type="ARBA" id="ARBA00022448"/>
    </source>
</evidence>
<protein>
    <recommendedName>
        <fullName evidence="11">Mitochondrial carrier protein</fullName>
    </recommendedName>
</protein>
<evidence type="ECO:0000256" key="6">
    <source>
        <dbReference type="ARBA" id="ARBA00022989"/>
    </source>
</evidence>
<evidence type="ECO:0000256" key="7">
    <source>
        <dbReference type="ARBA" id="ARBA00023128"/>
    </source>
</evidence>
<dbReference type="InterPro" id="IPR018108">
    <property type="entry name" value="MCP_transmembrane"/>
</dbReference>
<dbReference type="InterPro" id="IPR050567">
    <property type="entry name" value="Mitochondrial_Carrier"/>
</dbReference>
<keyword evidence="8 9" id="KW-0472">Membrane</keyword>
<evidence type="ECO:0000256" key="2">
    <source>
        <dbReference type="ARBA" id="ARBA00006375"/>
    </source>
</evidence>
<name>A0A6C0HX44_9ZZZZ</name>
<evidence type="ECO:0000256" key="4">
    <source>
        <dbReference type="ARBA" id="ARBA00022692"/>
    </source>
</evidence>
<evidence type="ECO:0000256" key="5">
    <source>
        <dbReference type="ARBA" id="ARBA00022737"/>
    </source>
</evidence>